<dbReference type="PANTHER" id="PTHR43394:SF11">
    <property type="entry name" value="ATP-BINDING CASSETTE TRANSPORTER"/>
    <property type="match status" value="1"/>
</dbReference>
<keyword evidence="3 7" id="KW-0812">Transmembrane</keyword>
<dbReference type="AlphaFoldDB" id="A0A7J6QS47"/>
<feature type="transmembrane region" description="Helical" evidence="7">
    <location>
        <begin position="98"/>
        <end position="120"/>
    </location>
</feature>
<evidence type="ECO:0000256" key="2">
    <source>
        <dbReference type="ARBA" id="ARBA00022448"/>
    </source>
</evidence>
<proteinExistence type="predicted"/>
<evidence type="ECO:0000259" key="8">
    <source>
        <dbReference type="PROSITE" id="PS50929"/>
    </source>
</evidence>
<evidence type="ECO:0000313" key="9">
    <source>
        <dbReference type="EMBL" id="KAF4711429.1"/>
    </source>
</evidence>
<feature type="non-terminal residue" evidence="9">
    <location>
        <position position="185"/>
    </location>
</feature>
<name>A0A7J6QS47_PEROL</name>
<gene>
    <name evidence="9" type="primary">ABCB2_45</name>
    <name evidence="9" type="ORF">FOZ62_026495</name>
</gene>
<comment type="subcellular location">
    <subcellularLocation>
        <location evidence="1">Membrane</location>
        <topology evidence="1">Multi-pass membrane protein</topology>
    </subcellularLocation>
</comment>
<dbReference type="PANTHER" id="PTHR43394">
    <property type="entry name" value="ATP-DEPENDENT PERMEASE MDL1, MITOCHONDRIAL"/>
    <property type="match status" value="1"/>
</dbReference>
<dbReference type="GO" id="GO:0005743">
    <property type="term" value="C:mitochondrial inner membrane"/>
    <property type="evidence" value="ECO:0007669"/>
    <property type="project" value="TreeGrafter"/>
</dbReference>
<sequence>MTVDAEVAPSTAGTDDVVVVSPPSTAATRPKKKIVPYYKLFRFATRAELLAVIGAVLAAALHGMSLPMFAYIFGDLVDVLGNPGGVDFMDEISKRCLYLVYIGLAALVFAGVWHGLLTFTAQSQATTMRRAYFEAVLSHDVAWFDTISPAELPTRMTEDVAKVQNAIGFKLGVFTMNLSMFIFGY</sequence>
<evidence type="ECO:0000313" key="10">
    <source>
        <dbReference type="Proteomes" id="UP000574390"/>
    </source>
</evidence>
<dbReference type="InterPro" id="IPR036640">
    <property type="entry name" value="ABC1_TM_sf"/>
</dbReference>
<dbReference type="Pfam" id="PF00664">
    <property type="entry name" value="ABC_membrane"/>
    <property type="match status" value="1"/>
</dbReference>
<evidence type="ECO:0000256" key="6">
    <source>
        <dbReference type="ARBA" id="ARBA00023136"/>
    </source>
</evidence>
<keyword evidence="5 7" id="KW-1133">Transmembrane helix</keyword>
<accession>A0A7J6QS47</accession>
<evidence type="ECO:0000256" key="7">
    <source>
        <dbReference type="SAM" id="Phobius"/>
    </source>
</evidence>
<reference evidence="9 10" key="1">
    <citation type="submission" date="2020-04" db="EMBL/GenBank/DDBJ databases">
        <title>Perkinsus olseni comparative genomics.</title>
        <authorList>
            <person name="Bogema D.R."/>
        </authorList>
    </citation>
    <scope>NUCLEOTIDE SEQUENCE [LARGE SCALE GENOMIC DNA]</scope>
    <source>
        <strain evidence="9">ATCC PRA-205</strain>
    </source>
</reference>
<protein>
    <submittedName>
        <fullName evidence="9">(ABC) transporter</fullName>
    </submittedName>
</protein>
<dbReference type="PROSITE" id="PS50929">
    <property type="entry name" value="ABC_TM1F"/>
    <property type="match status" value="1"/>
</dbReference>
<feature type="domain" description="ABC transmembrane type-1" evidence="8">
    <location>
        <begin position="53"/>
        <end position="185"/>
    </location>
</feature>
<keyword evidence="4" id="KW-0677">Repeat</keyword>
<keyword evidence="2" id="KW-0813">Transport</keyword>
<dbReference type="EMBL" id="JABANM010027364">
    <property type="protein sequence ID" value="KAF4711429.1"/>
    <property type="molecule type" value="Genomic_DNA"/>
</dbReference>
<evidence type="ECO:0000256" key="4">
    <source>
        <dbReference type="ARBA" id="ARBA00022737"/>
    </source>
</evidence>
<dbReference type="InterPro" id="IPR039421">
    <property type="entry name" value="Type_1_exporter"/>
</dbReference>
<feature type="transmembrane region" description="Helical" evidence="7">
    <location>
        <begin position="49"/>
        <end position="73"/>
    </location>
</feature>
<comment type="caution">
    <text evidence="9">The sequence shown here is derived from an EMBL/GenBank/DDBJ whole genome shotgun (WGS) entry which is preliminary data.</text>
</comment>
<dbReference type="InterPro" id="IPR011527">
    <property type="entry name" value="ABC1_TM_dom"/>
</dbReference>
<dbReference type="GO" id="GO:0005524">
    <property type="term" value="F:ATP binding"/>
    <property type="evidence" value="ECO:0007669"/>
    <property type="project" value="InterPro"/>
</dbReference>
<evidence type="ECO:0000256" key="3">
    <source>
        <dbReference type="ARBA" id="ARBA00022692"/>
    </source>
</evidence>
<evidence type="ECO:0000256" key="5">
    <source>
        <dbReference type="ARBA" id="ARBA00022989"/>
    </source>
</evidence>
<dbReference type="GO" id="GO:0090374">
    <property type="term" value="P:oligopeptide export from mitochondrion"/>
    <property type="evidence" value="ECO:0007669"/>
    <property type="project" value="TreeGrafter"/>
</dbReference>
<dbReference type="Proteomes" id="UP000574390">
    <property type="component" value="Unassembled WGS sequence"/>
</dbReference>
<dbReference type="SUPFAM" id="SSF90123">
    <property type="entry name" value="ABC transporter transmembrane region"/>
    <property type="match status" value="1"/>
</dbReference>
<dbReference type="GO" id="GO:0015421">
    <property type="term" value="F:ABC-type oligopeptide transporter activity"/>
    <property type="evidence" value="ECO:0007669"/>
    <property type="project" value="TreeGrafter"/>
</dbReference>
<evidence type="ECO:0000256" key="1">
    <source>
        <dbReference type="ARBA" id="ARBA00004141"/>
    </source>
</evidence>
<organism evidence="9 10">
    <name type="scientific">Perkinsus olseni</name>
    <name type="common">Perkinsus atlanticus</name>
    <dbReference type="NCBI Taxonomy" id="32597"/>
    <lineage>
        <taxon>Eukaryota</taxon>
        <taxon>Sar</taxon>
        <taxon>Alveolata</taxon>
        <taxon>Perkinsozoa</taxon>
        <taxon>Perkinsea</taxon>
        <taxon>Perkinsida</taxon>
        <taxon>Perkinsidae</taxon>
        <taxon>Perkinsus</taxon>
    </lineage>
</organism>
<keyword evidence="6 7" id="KW-0472">Membrane</keyword>
<dbReference type="Gene3D" id="1.20.1560.10">
    <property type="entry name" value="ABC transporter type 1, transmembrane domain"/>
    <property type="match status" value="1"/>
</dbReference>